<dbReference type="EMBL" id="CP034587">
    <property type="protein sequence ID" value="AZQ73032.1"/>
    <property type="molecule type" value="Genomic_DNA"/>
</dbReference>
<dbReference type="RefSeq" id="WP_126915548.1">
    <property type="nucleotide sequence ID" value="NZ_CP034587.1"/>
</dbReference>
<accession>A0A3Q9G051</accession>
<evidence type="ECO:0000313" key="3">
    <source>
        <dbReference type="Proteomes" id="UP000267900"/>
    </source>
</evidence>
<sequence length="193" mass="20243">MVNGTAVRRRRQTLCVAALATAVLAGCAGCSGSSSDEGKELRFGETASLPGYKDTKLDVTVERLEQGSSSDLSVLKDASKYAGRTPYYLRYKLTKTEAGTSGGASTYFSVADGNKKRLTKLTILGALDTTGDPKNPLKYRGFEKCESSSPSDFDKAAPGQSVTGCAVYVADAGAGAPTGVTWEQGTKTLATWK</sequence>
<dbReference type="Proteomes" id="UP000267900">
    <property type="component" value="Chromosome"/>
</dbReference>
<feature type="chain" id="PRO_5039236230" description="DUF4352 domain-containing protein" evidence="1">
    <location>
        <begin position="26"/>
        <end position="193"/>
    </location>
</feature>
<protein>
    <recommendedName>
        <fullName evidence="4">DUF4352 domain-containing protein</fullName>
    </recommendedName>
</protein>
<gene>
    <name evidence="2" type="ORF">EKH77_19050</name>
</gene>
<organism evidence="2 3">
    <name type="scientific">Streptomyces luteoverticillatus</name>
    <name type="common">Streptoverticillium luteoverticillatus</name>
    <dbReference type="NCBI Taxonomy" id="66425"/>
    <lineage>
        <taxon>Bacteria</taxon>
        <taxon>Bacillati</taxon>
        <taxon>Actinomycetota</taxon>
        <taxon>Actinomycetes</taxon>
        <taxon>Kitasatosporales</taxon>
        <taxon>Streptomycetaceae</taxon>
        <taxon>Streptomyces</taxon>
    </lineage>
</organism>
<keyword evidence="3" id="KW-1185">Reference proteome</keyword>
<proteinExistence type="predicted"/>
<evidence type="ECO:0008006" key="4">
    <source>
        <dbReference type="Google" id="ProtNLM"/>
    </source>
</evidence>
<dbReference type="AlphaFoldDB" id="A0A3Q9G051"/>
<name>A0A3Q9G051_STRLT</name>
<dbReference type="OrthoDB" id="4229445at2"/>
<reference evidence="2 3" key="1">
    <citation type="submission" date="2018-12" db="EMBL/GenBank/DDBJ databases">
        <title>The whole draft genome of Streptomyce luteoverticillatus CGMCC 15060.</title>
        <authorList>
            <person name="Feng Z."/>
            <person name="Chen G."/>
            <person name="Zhang J."/>
            <person name="Zhu H."/>
            <person name="Yu X."/>
            <person name="Zhang W."/>
            <person name="Zhang X."/>
        </authorList>
    </citation>
    <scope>NUCLEOTIDE SEQUENCE [LARGE SCALE GENOMIC DNA]</scope>
    <source>
        <strain evidence="2 3">CGMCC 15060</strain>
    </source>
</reference>
<evidence type="ECO:0000256" key="1">
    <source>
        <dbReference type="SAM" id="SignalP"/>
    </source>
</evidence>
<feature type="signal peptide" evidence="1">
    <location>
        <begin position="1"/>
        <end position="25"/>
    </location>
</feature>
<evidence type="ECO:0000313" key="2">
    <source>
        <dbReference type="EMBL" id="AZQ73032.1"/>
    </source>
</evidence>
<keyword evidence="1" id="KW-0732">Signal</keyword>